<accession>A0A8H6TRS6</accession>
<dbReference type="SUPFAM" id="SSF52540">
    <property type="entry name" value="P-loop containing nucleoside triphosphate hydrolases"/>
    <property type="match status" value="1"/>
</dbReference>
<reference evidence="3" key="1">
    <citation type="submission" date="2020-05" db="EMBL/GenBank/DDBJ databases">
        <title>Mycena genomes resolve the evolution of fungal bioluminescence.</title>
        <authorList>
            <person name="Tsai I.J."/>
        </authorList>
    </citation>
    <scope>NUCLEOTIDE SEQUENCE</scope>
    <source>
        <strain evidence="3">110903Hualien_Pintung</strain>
    </source>
</reference>
<keyword evidence="4" id="KW-1185">Reference proteome</keyword>
<comment type="caution">
    <text evidence="3">The sequence shown here is derived from an EMBL/GenBank/DDBJ whole genome shotgun (WGS) entry which is preliminary data.</text>
</comment>
<dbReference type="InterPro" id="IPR027417">
    <property type="entry name" value="P-loop_NTPase"/>
</dbReference>
<evidence type="ECO:0000256" key="1">
    <source>
        <dbReference type="SAM" id="MobiDB-lite"/>
    </source>
</evidence>
<keyword evidence="2" id="KW-0812">Transmembrane</keyword>
<dbReference type="Pfam" id="PF17784">
    <property type="entry name" value="Sulfotransfer_4"/>
    <property type="match status" value="1"/>
</dbReference>
<proteinExistence type="predicted"/>
<keyword evidence="2" id="KW-0472">Membrane</keyword>
<feature type="transmembrane region" description="Helical" evidence="2">
    <location>
        <begin position="303"/>
        <end position="322"/>
    </location>
</feature>
<organism evidence="3 4">
    <name type="scientific">Mycena chlorophos</name>
    <name type="common">Agaric fungus</name>
    <name type="synonym">Agaricus chlorophos</name>
    <dbReference type="NCBI Taxonomy" id="658473"/>
    <lineage>
        <taxon>Eukaryota</taxon>
        <taxon>Fungi</taxon>
        <taxon>Dikarya</taxon>
        <taxon>Basidiomycota</taxon>
        <taxon>Agaricomycotina</taxon>
        <taxon>Agaricomycetes</taxon>
        <taxon>Agaricomycetidae</taxon>
        <taxon>Agaricales</taxon>
        <taxon>Marasmiineae</taxon>
        <taxon>Mycenaceae</taxon>
        <taxon>Mycena</taxon>
    </lineage>
</organism>
<evidence type="ECO:0000256" key="2">
    <source>
        <dbReference type="SAM" id="Phobius"/>
    </source>
</evidence>
<dbReference type="InterPro" id="IPR040632">
    <property type="entry name" value="Sulfotransfer_4"/>
</dbReference>
<dbReference type="Proteomes" id="UP000613580">
    <property type="component" value="Unassembled WGS sequence"/>
</dbReference>
<dbReference type="OrthoDB" id="408152at2759"/>
<dbReference type="PANTHER" id="PTHR36978">
    <property type="entry name" value="P-LOOP CONTAINING NUCLEOTIDE TRIPHOSPHATE HYDROLASE"/>
    <property type="match status" value="1"/>
</dbReference>
<gene>
    <name evidence="3" type="ORF">HMN09_00138200</name>
</gene>
<feature type="compositionally biased region" description="Basic and acidic residues" evidence="1">
    <location>
        <begin position="8"/>
        <end position="17"/>
    </location>
</feature>
<feature type="region of interest" description="Disordered" evidence="1">
    <location>
        <begin position="1"/>
        <end position="23"/>
    </location>
</feature>
<name>A0A8H6TRS6_MYCCL</name>
<dbReference type="AlphaFoldDB" id="A0A8H6TRS6"/>
<evidence type="ECO:0008006" key="5">
    <source>
        <dbReference type="Google" id="ProtNLM"/>
    </source>
</evidence>
<sequence length="332" mass="37871">MSHLLARTSDDEQKPEQLPEATQHGDGLQVICLGFPRTGTSSLRNALRVLGYKFNPKSDSSAEMQLSREERSMWNRAIDAKLYGRGRCFGREEWDALFGVAEGTTVGSSISPAHHQNCDLSVKAVIADLPHLIFASDLIASYPNAKIILTTRETRKWWKSYSTTIELFLTPVPRFPFILPWKQRDAFFERKFKIKVLRAVFGHPQPVSEQAKKRFEKHYEAVRKMLPRIRAERIEGEQRVKPEQRRLEYKVGEGWARLCAFLGKEEPNMPFPKAESWRERHGYQTGMVGRVVDVMVQSSSTRYAVPGAIALMAAAVVFGLRFRRAISNSFAL</sequence>
<dbReference type="PANTHER" id="PTHR36978:SF4">
    <property type="entry name" value="P-LOOP CONTAINING NUCLEOSIDE TRIPHOSPHATE HYDROLASE PROTEIN"/>
    <property type="match status" value="1"/>
</dbReference>
<protein>
    <recommendedName>
        <fullName evidence="5">P-loop containing nucleoside triphosphate hydrolase protein</fullName>
    </recommendedName>
</protein>
<keyword evidence="2" id="KW-1133">Transmembrane helix</keyword>
<evidence type="ECO:0000313" key="3">
    <source>
        <dbReference type="EMBL" id="KAF7320545.1"/>
    </source>
</evidence>
<dbReference type="Gene3D" id="3.40.50.300">
    <property type="entry name" value="P-loop containing nucleotide triphosphate hydrolases"/>
    <property type="match status" value="1"/>
</dbReference>
<dbReference type="EMBL" id="JACAZE010000002">
    <property type="protein sequence ID" value="KAF7320545.1"/>
    <property type="molecule type" value="Genomic_DNA"/>
</dbReference>
<evidence type="ECO:0000313" key="4">
    <source>
        <dbReference type="Proteomes" id="UP000613580"/>
    </source>
</evidence>